<evidence type="ECO:0000313" key="4">
    <source>
        <dbReference type="EMBL" id="KAG8580628.1"/>
    </source>
</evidence>
<sequence length="716" mass="79430">MTAETQTLNFGPEWLRALSSGGSVISPPLSPALPKYKLADYRYGREEMLALYVKDNKVPSDLLDKEFLPILKEEPLLPLALVPFTEEEQRNFSMSVNSAAVLRLMGRGSSGGGGTVVGAPRGRSSSRGRGRGRGEGGFYQRSFDEVESGFGRGAREMHRSQSWEERGDRRSLREELNGEEEEGGGVWRTAAPRREGEMVRSHSPDGARGPGWREHPDRRRRFDFDFRERDDERGYRRTRSGSGSAEDERDSLPEWCLEDAEDETGTFDSSGAFLPSKKVQKECIPEEQELDFRPSLDGEERSDSEGSNLEDAKEADVVQVPEQSSERNKNDSFGERPVTTPPELEHRTPSPVKKTESKADSPVQKSTTPPVSSNHEQEAKLHTTPSASIPPTQKEEPASRSSRGSLESTAPLIPHSPSPAYSQSTAVKDPQQGPAMHSPSTQTDLSSGPPPPSVCAAPGMGALIPEPDEEDGLEHLEQQAQQMVAYLQDGALDDDRLTGKAPDHRVKGHSPENQQKWYYKDPQGEIQGPFSNREMAEWYQAGYFPMTLLLRRVCDEAFQPLGDIIKLWGRVPFITPPPSRLQYAQVMAQQPKAAMSAQQQQQISEQPVIPTIPRQMSVPDQHHCGSFQSAAPPTTSNVGRSSVGDLPVESASQGVSREQAEQLEKAKAPRRRQERRGEDKKRKGDNKRRKGGTRGERKRIEEERRRKGSKGNGRGG</sequence>
<comment type="caution">
    <text evidence="4">The sequence shown here is derived from an EMBL/GenBank/DDBJ whole genome shotgun (WGS) entry which is preliminary data.</text>
</comment>
<feature type="compositionally biased region" description="Basic and acidic residues" evidence="2">
    <location>
        <begin position="658"/>
        <end position="667"/>
    </location>
</feature>
<dbReference type="GO" id="GO:0031982">
    <property type="term" value="C:vesicle"/>
    <property type="evidence" value="ECO:0007669"/>
    <property type="project" value="TreeGrafter"/>
</dbReference>
<feature type="compositionally biased region" description="Basic residues" evidence="2">
    <location>
        <begin position="683"/>
        <end position="692"/>
    </location>
</feature>
<evidence type="ECO:0000259" key="3">
    <source>
        <dbReference type="PROSITE" id="PS50829"/>
    </source>
</evidence>
<dbReference type="GO" id="GO:0043204">
    <property type="term" value="C:perikaryon"/>
    <property type="evidence" value="ECO:0007669"/>
    <property type="project" value="TreeGrafter"/>
</dbReference>
<dbReference type="Gene3D" id="3.30.1490.40">
    <property type="match status" value="1"/>
</dbReference>
<dbReference type="SMART" id="SM00444">
    <property type="entry name" value="GYF"/>
    <property type="match status" value="1"/>
</dbReference>
<accession>A0AAV7C8B8</accession>
<dbReference type="PANTHER" id="PTHR14445:SF38">
    <property type="entry name" value="GRB10-INTERACTING GYF PROTEIN 2"/>
    <property type="match status" value="1"/>
</dbReference>
<dbReference type="Proteomes" id="UP000824782">
    <property type="component" value="Unassembled WGS sequence"/>
</dbReference>
<organism evidence="4 5">
    <name type="scientific">Engystomops pustulosus</name>
    <name type="common">Tungara frog</name>
    <name type="synonym">Physalaemus pustulosus</name>
    <dbReference type="NCBI Taxonomy" id="76066"/>
    <lineage>
        <taxon>Eukaryota</taxon>
        <taxon>Metazoa</taxon>
        <taxon>Chordata</taxon>
        <taxon>Craniata</taxon>
        <taxon>Vertebrata</taxon>
        <taxon>Euteleostomi</taxon>
        <taxon>Amphibia</taxon>
        <taxon>Batrachia</taxon>
        <taxon>Anura</taxon>
        <taxon>Neobatrachia</taxon>
        <taxon>Hyloidea</taxon>
        <taxon>Leptodactylidae</taxon>
        <taxon>Leiuperinae</taxon>
        <taxon>Engystomops</taxon>
    </lineage>
</organism>
<dbReference type="GO" id="GO:1990635">
    <property type="term" value="C:proximal dendrite"/>
    <property type="evidence" value="ECO:0007669"/>
    <property type="project" value="TreeGrafter"/>
</dbReference>
<dbReference type="AlphaFoldDB" id="A0AAV7C8B8"/>
<feature type="region of interest" description="Disordered" evidence="2">
    <location>
        <begin position="615"/>
        <end position="716"/>
    </location>
</feature>
<reference evidence="4" key="1">
    <citation type="thesis" date="2020" institute="ProQuest LLC" country="789 East Eisenhower Parkway, Ann Arbor, MI, USA">
        <title>Comparative Genomics and Chromosome Evolution.</title>
        <authorList>
            <person name="Mudd A.B."/>
        </authorList>
    </citation>
    <scope>NUCLEOTIDE SEQUENCE</scope>
    <source>
        <strain evidence="4">237g6f4</strain>
        <tissue evidence="4">Blood</tissue>
    </source>
</reference>
<dbReference type="EMBL" id="WNYA01000003">
    <property type="protein sequence ID" value="KAG8580628.1"/>
    <property type="molecule type" value="Genomic_DNA"/>
</dbReference>
<dbReference type="InterPro" id="IPR051640">
    <property type="entry name" value="GRB10-interact_GYF"/>
</dbReference>
<dbReference type="PANTHER" id="PTHR14445">
    <property type="entry name" value="GRB10 INTERACTING GYF PROTEIN"/>
    <property type="match status" value="1"/>
</dbReference>
<feature type="compositionally biased region" description="Basic and acidic residues" evidence="2">
    <location>
        <begin position="192"/>
        <end position="235"/>
    </location>
</feature>
<feature type="compositionally biased region" description="Polar residues" evidence="2">
    <location>
        <begin position="626"/>
        <end position="640"/>
    </location>
</feature>
<evidence type="ECO:0000256" key="2">
    <source>
        <dbReference type="SAM" id="MobiDB-lite"/>
    </source>
</evidence>
<dbReference type="CDD" id="cd00072">
    <property type="entry name" value="GYF"/>
    <property type="match status" value="1"/>
</dbReference>
<feature type="compositionally biased region" description="Acidic residues" evidence="2">
    <location>
        <begin position="256"/>
        <end position="265"/>
    </location>
</feature>
<protein>
    <recommendedName>
        <fullName evidence="3">GYF domain-containing protein</fullName>
    </recommendedName>
</protein>
<feature type="region of interest" description="Disordered" evidence="2">
    <location>
        <begin position="107"/>
        <end position="468"/>
    </location>
</feature>
<feature type="compositionally biased region" description="Basic and acidic residues" evidence="2">
    <location>
        <begin position="279"/>
        <end position="316"/>
    </location>
</feature>
<dbReference type="InterPro" id="IPR003169">
    <property type="entry name" value="GYF"/>
</dbReference>
<dbReference type="InterPro" id="IPR035445">
    <property type="entry name" value="GYF-like_dom_sf"/>
</dbReference>
<proteinExistence type="inferred from homology"/>
<dbReference type="GO" id="GO:0048009">
    <property type="term" value="P:insulin-like growth factor receptor signaling pathway"/>
    <property type="evidence" value="ECO:0007669"/>
    <property type="project" value="TreeGrafter"/>
</dbReference>
<name>A0AAV7C8B8_ENGPU</name>
<feature type="compositionally biased region" description="Basic and acidic residues" evidence="2">
    <location>
        <begin position="693"/>
        <end position="705"/>
    </location>
</feature>
<dbReference type="GO" id="GO:0005829">
    <property type="term" value="C:cytosol"/>
    <property type="evidence" value="ECO:0007669"/>
    <property type="project" value="TreeGrafter"/>
</dbReference>
<gene>
    <name evidence="4" type="ORF">GDO81_007368</name>
</gene>
<feature type="compositionally biased region" description="Basic and acidic residues" evidence="2">
    <location>
        <begin position="343"/>
        <end position="359"/>
    </location>
</feature>
<feature type="compositionally biased region" description="Polar residues" evidence="2">
    <location>
        <begin position="399"/>
        <end position="408"/>
    </location>
</feature>
<dbReference type="Pfam" id="PF02213">
    <property type="entry name" value="GYF"/>
    <property type="match status" value="1"/>
</dbReference>
<keyword evidence="5" id="KW-1185">Reference proteome</keyword>
<dbReference type="GO" id="GO:0016020">
    <property type="term" value="C:membrane"/>
    <property type="evidence" value="ECO:0007669"/>
    <property type="project" value="TreeGrafter"/>
</dbReference>
<feature type="compositionally biased region" description="Polar residues" evidence="2">
    <location>
        <begin position="363"/>
        <end position="374"/>
    </location>
</feature>
<dbReference type="PROSITE" id="PS50829">
    <property type="entry name" value="GYF"/>
    <property type="match status" value="1"/>
</dbReference>
<dbReference type="SUPFAM" id="SSF55277">
    <property type="entry name" value="GYF domain"/>
    <property type="match status" value="1"/>
</dbReference>
<feature type="compositionally biased region" description="Basic and acidic residues" evidence="2">
    <location>
        <begin position="153"/>
        <end position="176"/>
    </location>
</feature>
<comment type="similarity">
    <text evidence="1">Belongs to the GIGYF family.</text>
</comment>
<evidence type="ECO:0000313" key="5">
    <source>
        <dbReference type="Proteomes" id="UP000824782"/>
    </source>
</evidence>
<feature type="domain" description="GYF" evidence="3">
    <location>
        <begin position="514"/>
        <end position="562"/>
    </location>
</feature>
<evidence type="ECO:0000256" key="1">
    <source>
        <dbReference type="ARBA" id="ARBA00038015"/>
    </source>
</evidence>
<feature type="compositionally biased region" description="Basic and acidic residues" evidence="2">
    <location>
        <begin position="324"/>
        <end position="334"/>
    </location>
</feature>